<evidence type="ECO:0000313" key="8">
    <source>
        <dbReference type="Proteomes" id="UP000245884"/>
    </source>
</evidence>
<evidence type="ECO:0000256" key="3">
    <source>
        <dbReference type="ARBA" id="ARBA00023125"/>
    </source>
</evidence>
<dbReference type="Proteomes" id="UP000245884">
    <property type="component" value="Unassembled WGS sequence"/>
</dbReference>
<dbReference type="InterPro" id="IPR036638">
    <property type="entry name" value="HLH_DNA-bd_sf"/>
</dbReference>
<protein>
    <recommendedName>
        <fullName evidence="9">BHLH domain-containing protein</fullName>
    </recommendedName>
</protein>
<dbReference type="PANTHER" id="PTHR15741">
    <property type="entry name" value="BASIC HELIX-LOOP-HELIX ZIP TRANSCRIPTION FACTOR"/>
    <property type="match status" value="1"/>
</dbReference>
<reference evidence="7 8" key="1">
    <citation type="journal article" date="2018" name="Mol. Biol. Evol.">
        <title>Broad Genomic Sampling Reveals a Smut Pathogenic Ancestry of the Fungal Clade Ustilaginomycotina.</title>
        <authorList>
            <person name="Kijpornyongpan T."/>
            <person name="Mondo S.J."/>
            <person name="Barry K."/>
            <person name="Sandor L."/>
            <person name="Lee J."/>
            <person name="Lipzen A."/>
            <person name="Pangilinan J."/>
            <person name="LaButti K."/>
            <person name="Hainaut M."/>
            <person name="Henrissat B."/>
            <person name="Grigoriev I.V."/>
            <person name="Spatafora J.W."/>
            <person name="Aime M.C."/>
        </authorList>
    </citation>
    <scope>NUCLEOTIDE SEQUENCE [LARGE SCALE GENOMIC DNA]</scope>
    <source>
        <strain evidence="7 8">MCA 5214</strain>
    </source>
</reference>
<dbReference type="RefSeq" id="XP_025361716.1">
    <property type="nucleotide sequence ID" value="XM_025504753.1"/>
</dbReference>
<dbReference type="AlphaFoldDB" id="A0A316UQ57"/>
<feature type="compositionally biased region" description="Low complexity" evidence="6">
    <location>
        <begin position="136"/>
        <end position="153"/>
    </location>
</feature>
<organism evidence="7 8">
    <name type="scientific">Jaminaea rosea</name>
    <dbReference type="NCBI Taxonomy" id="1569628"/>
    <lineage>
        <taxon>Eukaryota</taxon>
        <taxon>Fungi</taxon>
        <taxon>Dikarya</taxon>
        <taxon>Basidiomycota</taxon>
        <taxon>Ustilaginomycotina</taxon>
        <taxon>Exobasidiomycetes</taxon>
        <taxon>Microstromatales</taxon>
        <taxon>Microstromatales incertae sedis</taxon>
        <taxon>Jaminaea</taxon>
    </lineage>
</organism>
<evidence type="ECO:0000256" key="1">
    <source>
        <dbReference type="ARBA" id="ARBA00004123"/>
    </source>
</evidence>
<evidence type="ECO:0000256" key="2">
    <source>
        <dbReference type="ARBA" id="ARBA00023015"/>
    </source>
</evidence>
<feature type="compositionally biased region" description="Low complexity" evidence="6">
    <location>
        <begin position="229"/>
        <end position="247"/>
    </location>
</feature>
<dbReference type="GO" id="GO:0000978">
    <property type="term" value="F:RNA polymerase II cis-regulatory region sequence-specific DNA binding"/>
    <property type="evidence" value="ECO:0007669"/>
    <property type="project" value="TreeGrafter"/>
</dbReference>
<feature type="compositionally biased region" description="Gly residues" evidence="6">
    <location>
        <begin position="661"/>
        <end position="670"/>
    </location>
</feature>
<feature type="region of interest" description="Disordered" evidence="6">
    <location>
        <begin position="702"/>
        <end position="742"/>
    </location>
</feature>
<feature type="compositionally biased region" description="Low complexity" evidence="6">
    <location>
        <begin position="27"/>
        <end position="57"/>
    </location>
</feature>
<dbReference type="GO" id="GO:0005634">
    <property type="term" value="C:nucleus"/>
    <property type="evidence" value="ECO:0007669"/>
    <property type="project" value="UniProtKB-SubCell"/>
</dbReference>
<dbReference type="GO" id="GO:0046983">
    <property type="term" value="F:protein dimerization activity"/>
    <property type="evidence" value="ECO:0007669"/>
    <property type="project" value="InterPro"/>
</dbReference>
<dbReference type="InterPro" id="IPR052207">
    <property type="entry name" value="Max-like/E-box_TFs"/>
</dbReference>
<evidence type="ECO:0000256" key="5">
    <source>
        <dbReference type="ARBA" id="ARBA00023242"/>
    </source>
</evidence>
<dbReference type="Gene3D" id="4.10.280.10">
    <property type="entry name" value="Helix-loop-helix DNA-binding domain"/>
    <property type="match status" value="1"/>
</dbReference>
<dbReference type="STRING" id="1569628.A0A316UQ57"/>
<feature type="region of interest" description="Disordered" evidence="6">
    <location>
        <begin position="326"/>
        <end position="539"/>
    </location>
</feature>
<dbReference type="GeneID" id="37026576"/>
<dbReference type="GO" id="GO:0000981">
    <property type="term" value="F:DNA-binding transcription factor activity, RNA polymerase II-specific"/>
    <property type="evidence" value="ECO:0007669"/>
    <property type="project" value="TreeGrafter"/>
</dbReference>
<feature type="region of interest" description="Disordered" evidence="6">
    <location>
        <begin position="569"/>
        <end position="615"/>
    </location>
</feature>
<feature type="compositionally biased region" description="Basic and acidic residues" evidence="6">
    <location>
        <begin position="519"/>
        <end position="539"/>
    </location>
</feature>
<dbReference type="EMBL" id="KZ819669">
    <property type="protein sequence ID" value="PWN27104.1"/>
    <property type="molecule type" value="Genomic_DNA"/>
</dbReference>
<feature type="region of interest" description="Disordered" evidence="6">
    <location>
        <begin position="136"/>
        <end position="294"/>
    </location>
</feature>
<feature type="region of interest" description="Disordered" evidence="6">
    <location>
        <begin position="650"/>
        <end position="670"/>
    </location>
</feature>
<gene>
    <name evidence="7" type="ORF">BDZ90DRAFT_227365</name>
</gene>
<dbReference type="PANTHER" id="PTHR15741:SF27">
    <property type="entry name" value="TRANSCRIPTION FACTOR AP-4"/>
    <property type="match status" value="1"/>
</dbReference>
<keyword evidence="2" id="KW-0805">Transcription regulation</keyword>
<feature type="compositionally biased region" description="Low complexity" evidence="6">
    <location>
        <begin position="327"/>
        <end position="340"/>
    </location>
</feature>
<feature type="compositionally biased region" description="Polar residues" evidence="6">
    <location>
        <begin position="461"/>
        <end position="472"/>
    </location>
</feature>
<feature type="compositionally biased region" description="Basic residues" evidence="6">
    <location>
        <begin position="603"/>
        <end position="614"/>
    </location>
</feature>
<feature type="compositionally biased region" description="Pro residues" evidence="6">
    <location>
        <begin position="271"/>
        <end position="281"/>
    </location>
</feature>
<evidence type="ECO:0008006" key="9">
    <source>
        <dbReference type="Google" id="ProtNLM"/>
    </source>
</evidence>
<feature type="compositionally biased region" description="Pro residues" evidence="6">
    <location>
        <begin position="175"/>
        <end position="191"/>
    </location>
</feature>
<accession>A0A316UQ57</accession>
<sequence length="742" mass="75584">MSTATTPRQHRPPTTAASTPGSGDFASPSFFSPSTSTMIATSGATASSSQQATPAMSKTSSGMEQPSGFDLPPMPVPYEDFHFSLDLPDNLQASDLSLLQSSDFETLFGGSSGAGSMTPSLVSSSALFGTATPAVHTPAAATGGPTGNTPMGQTGHGGEDSVMTSTPSGSGSQPPAGPPQPPTGPPPPPPQGEGMFSFDSLFGGAKSPTEASSSTRPGPSNTMPGLVISSNPNASQPWPPSSSSHPHLQPHHYQHQQPHQQFPTGHGVGGPPFPAPPPPQPLFDTRETDFLSSFLEGFEQNWDFNPAGMPENMPSFAIAAAQHHARYPSGPGYAASSSSADGRTPTGQAGGSSSNSSGGQTVTSPREGTISGRRRGRRVGTGTHSYGRGESTTPPGGAASMDDVTSSAAFGTHHLDDMDDEDEDGSTSYGKGPGAGALGSKRSHAALNGRIGDEKRRGSLAISQQQAESSLQGNGGFMPPSAAWSAFSQQQQQQHSSSPSRHARAPSSSASASASAADLAKRELLSEKEKRQNHILSEQRRRNHIREGFTELVTLLDLGRLYGARGLGLSSGAGTGIEDEGLDDRTDVESCEEESDEEMRAVARQRRKKARQKKTQALQAAKAAALAAAAAAGGPGSSSAAAAAAAASAAASRGKGKGRGRGGSAGGGAGSKSAVLFQAVDLMRWLAEKNAKVEEECRLLEEAAGSGPEPIEVPGAPGPTLDGTGGAAQEEGEKAVPVQAAA</sequence>
<keyword evidence="4" id="KW-0804">Transcription</keyword>
<dbReference type="SUPFAM" id="SSF47459">
    <property type="entry name" value="HLH, helix-loop-helix DNA-binding domain"/>
    <property type="match status" value="1"/>
</dbReference>
<dbReference type="OrthoDB" id="5778525at2759"/>
<keyword evidence="5" id="KW-0539">Nucleus</keyword>
<keyword evidence="3" id="KW-0238">DNA-binding</keyword>
<comment type="subcellular location">
    <subcellularLocation>
        <location evidence="1">Nucleus</location>
    </subcellularLocation>
</comment>
<evidence type="ECO:0000256" key="6">
    <source>
        <dbReference type="SAM" id="MobiDB-lite"/>
    </source>
</evidence>
<feature type="region of interest" description="Disordered" evidence="6">
    <location>
        <begin position="1"/>
        <end position="75"/>
    </location>
</feature>
<evidence type="ECO:0000313" key="7">
    <source>
        <dbReference type="EMBL" id="PWN27104.1"/>
    </source>
</evidence>
<feature type="compositionally biased region" description="Low complexity" evidence="6">
    <location>
        <begin position="164"/>
        <end position="174"/>
    </location>
</feature>
<proteinExistence type="predicted"/>
<feature type="compositionally biased region" description="Low complexity" evidence="6">
    <location>
        <begin position="479"/>
        <end position="517"/>
    </location>
</feature>
<name>A0A316UQ57_9BASI</name>
<keyword evidence="8" id="KW-1185">Reference proteome</keyword>
<feature type="compositionally biased region" description="Polar residues" evidence="6">
    <location>
        <begin position="209"/>
        <end position="223"/>
    </location>
</feature>
<evidence type="ECO:0000256" key="4">
    <source>
        <dbReference type="ARBA" id="ARBA00023163"/>
    </source>
</evidence>